<feature type="region of interest" description="Disordered" evidence="1">
    <location>
        <begin position="1"/>
        <end position="27"/>
    </location>
</feature>
<dbReference type="EMBL" id="RXIC02000331">
    <property type="protein sequence ID" value="KAB1199963.1"/>
    <property type="molecule type" value="Genomic_DNA"/>
</dbReference>
<gene>
    <name evidence="3" type="ORF">CJ030_MR0G008874</name>
    <name evidence="4" type="ORF">CJ030_MR0G008881</name>
</gene>
<dbReference type="PANTHER" id="PTHR34049">
    <property type="entry name" value="F-BOX PROTEIN SKIP27"/>
    <property type="match status" value="1"/>
</dbReference>
<accession>A0A6A1UIJ2</accession>
<dbReference type="InterPro" id="IPR045286">
    <property type="entry name" value="FBS1-like"/>
</dbReference>
<dbReference type="Proteomes" id="UP000516437">
    <property type="component" value="Unassembled WGS sequence"/>
</dbReference>
<reference evidence="4" key="3">
    <citation type="submission" date="2019-09" db="EMBL/GenBank/DDBJ databases">
        <authorList>
            <person name="Gao Z."/>
        </authorList>
    </citation>
    <scope>NUCLEOTIDE SEQUENCE</scope>
    <source>
        <tissue evidence="4">Leaves</tissue>
    </source>
</reference>
<dbReference type="InterPro" id="IPR036047">
    <property type="entry name" value="F-box-like_dom_sf"/>
</dbReference>
<evidence type="ECO:0000313" key="4">
    <source>
        <dbReference type="EMBL" id="KAB1199963.1"/>
    </source>
</evidence>
<reference evidence="4 5" key="2">
    <citation type="journal article" date="2019" name="Plant Biotechnol. J.">
        <title>The red bayberry genome and genetic basis of sex determination.</title>
        <authorList>
            <person name="Jia H.M."/>
            <person name="Jia H.J."/>
            <person name="Cai Q.L."/>
            <person name="Wang Y."/>
            <person name="Zhao H.B."/>
            <person name="Yang W.F."/>
            <person name="Wang G.Y."/>
            <person name="Li Y.H."/>
            <person name="Zhan D.L."/>
            <person name="Shen Y.T."/>
            <person name="Niu Q.F."/>
            <person name="Chang L."/>
            <person name="Qiu J."/>
            <person name="Zhao L."/>
            <person name="Xie H.B."/>
            <person name="Fu W.Y."/>
            <person name="Jin J."/>
            <person name="Li X.W."/>
            <person name="Jiao Y."/>
            <person name="Zhou C.C."/>
            <person name="Tu T."/>
            <person name="Chai C.Y."/>
            <person name="Gao J.L."/>
            <person name="Fan L.J."/>
            <person name="van de Weg E."/>
            <person name="Wang J.Y."/>
            <person name="Gao Z.S."/>
        </authorList>
    </citation>
    <scope>NUCLEOTIDE SEQUENCE [LARGE SCALE GENOMIC DNA]</scope>
    <source>
        <tissue evidence="4">Leaves</tissue>
    </source>
</reference>
<dbReference type="PANTHER" id="PTHR34049:SF2">
    <property type="entry name" value="F-BOX DOMAIN CONTAINING PROTEIN, EXPRESSED"/>
    <property type="match status" value="1"/>
</dbReference>
<dbReference type="InterPro" id="IPR001810">
    <property type="entry name" value="F-box_dom"/>
</dbReference>
<evidence type="ECO:0000313" key="5">
    <source>
        <dbReference type="Proteomes" id="UP000516437"/>
    </source>
</evidence>
<keyword evidence="5" id="KW-1185">Reference proteome</keyword>
<organism evidence="4 5">
    <name type="scientific">Morella rubra</name>
    <name type="common">Chinese bayberry</name>
    <dbReference type="NCBI Taxonomy" id="262757"/>
    <lineage>
        <taxon>Eukaryota</taxon>
        <taxon>Viridiplantae</taxon>
        <taxon>Streptophyta</taxon>
        <taxon>Embryophyta</taxon>
        <taxon>Tracheophyta</taxon>
        <taxon>Spermatophyta</taxon>
        <taxon>Magnoliopsida</taxon>
        <taxon>eudicotyledons</taxon>
        <taxon>Gunneridae</taxon>
        <taxon>Pentapetalae</taxon>
        <taxon>rosids</taxon>
        <taxon>fabids</taxon>
        <taxon>Fagales</taxon>
        <taxon>Myricaceae</taxon>
        <taxon>Morella</taxon>
    </lineage>
</organism>
<feature type="compositionally biased region" description="Basic and acidic residues" evidence="1">
    <location>
        <begin position="1"/>
        <end position="13"/>
    </location>
</feature>
<comment type="caution">
    <text evidence="4">The sequence shown here is derived from an EMBL/GenBank/DDBJ whole genome shotgun (WGS) entry which is preliminary data.</text>
</comment>
<dbReference type="PROSITE" id="PS50181">
    <property type="entry name" value="FBOX"/>
    <property type="match status" value="1"/>
</dbReference>
<evidence type="ECO:0000259" key="2">
    <source>
        <dbReference type="PROSITE" id="PS50181"/>
    </source>
</evidence>
<protein>
    <recommendedName>
        <fullName evidence="2">F-box domain-containing protein</fullName>
    </recommendedName>
</protein>
<dbReference type="SUPFAM" id="SSF81383">
    <property type="entry name" value="F-box domain"/>
    <property type="match status" value="1"/>
</dbReference>
<dbReference type="AlphaFoldDB" id="A0A6A1UIJ2"/>
<name>A0A6A1UIJ2_9ROSI</name>
<evidence type="ECO:0000313" key="3">
    <source>
        <dbReference type="EMBL" id="KAB1199956.1"/>
    </source>
</evidence>
<proteinExistence type="predicted"/>
<reference evidence="4" key="1">
    <citation type="submission" date="2018-07" db="EMBL/GenBank/DDBJ databases">
        <authorList>
            <person name="Gao Z.-S."/>
            <person name="Jia H.-M."/>
            <person name="Jia H.-J."/>
            <person name="Cai Q.-L."/>
            <person name="Wang Y."/>
            <person name="Zhao H.-B."/>
        </authorList>
    </citation>
    <scope>NUCLEOTIDE SEQUENCE</scope>
    <source>
        <tissue evidence="4">Leaves</tissue>
    </source>
</reference>
<feature type="domain" description="F-box" evidence="2">
    <location>
        <begin position="109"/>
        <end position="157"/>
    </location>
</feature>
<dbReference type="OrthoDB" id="514005at2759"/>
<sequence>MGKVSPKDRDSKNSRRKKRLRGSSNKYLKPGSLAQLRYNKGVSAARSCTDLGRKRVAVLETKKSDSDPVLEDDNVVDKSPLMLSPVNLVKQNNFLGTPKTPRVEVCDSDSRLESLPMDVLVKILCHLHHDQLRAVFHVSQRIRKAVVLARQFHFNYTTPDRSRQEMLRTMTPRPMEHWPFVSKEEGKGIWMPNPHTPKAPRHGPRPPSRLKFSEMRQIAAVLFPESAFPSICMVPTTLQKPLCKSSLASNRVLFYEDELCQAVAQNKLR</sequence>
<dbReference type="EMBL" id="RXIC02000331">
    <property type="protein sequence ID" value="KAB1199956.1"/>
    <property type="molecule type" value="Genomic_DNA"/>
</dbReference>
<evidence type="ECO:0000256" key="1">
    <source>
        <dbReference type="SAM" id="MobiDB-lite"/>
    </source>
</evidence>